<gene>
    <name evidence="3" type="ORF">FCI23_35870</name>
</gene>
<evidence type="ECO:0000313" key="4">
    <source>
        <dbReference type="Proteomes" id="UP000305778"/>
    </source>
</evidence>
<dbReference type="PROSITE" id="PS51729">
    <property type="entry name" value="GNAT_YJDJ"/>
    <property type="match status" value="1"/>
</dbReference>
<evidence type="ECO:0000259" key="1">
    <source>
        <dbReference type="PROSITE" id="PS51186"/>
    </source>
</evidence>
<dbReference type="InterPro" id="IPR045057">
    <property type="entry name" value="Gcn5-rel_NAT"/>
</dbReference>
<organism evidence="3 4">
    <name type="scientific">Actinacidiphila oryziradicis</name>
    <dbReference type="NCBI Taxonomy" id="2571141"/>
    <lineage>
        <taxon>Bacteria</taxon>
        <taxon>Bacillati</taxon>
        <taxon>Actinomycetota</taxon>
        <taxon>Actinomycetes</taxon>
        <taxon>Kitasatosporales</taxon>
        <taxon>Streptomycetaceae</taxon>
        <taxon>Actinacidiphila</taxon>
    </lineage>
</organism>
<dbReference type="InterPro" id="IPR000182">
    <property type="entry name" value="GNAT_dom"/>
</dbReference>
<dbReference type="Gene3D" id="3.40.630.30">
    <property type="match status" value="1"/>
</dbReference>
<reference evidence="3 4" key="1">
    <citation type="submission" date="2019-04" db="EMBL/GenBank/DDBJ databases">
        <title>Streptomyces oryziradicis sp. nov., a novel actinomycete isolated from rhizosphere soil of rice (Oryza sativa L.).</title>
        <authorList>
            <person name="Li C."/>
        </authorList>
    </citation>
    <scope>NUCLEOTIDE SEQUENCE [LARGE SCALE GENOMIC DNA]</scope>
    <source>
        <strain evidence="3 4">NEAU-C40</strain>
    </source>
</reference>
<feature type="domain" description="N-acetyltransferase" evidence="2">
    <location>
        <begin position="7"/>
        <end position="93"/>
    </location>
</feature>
<keyword evidence="3" id="KW-0808">Transferase</keyword>
<dbReference type="OrthoDB" id="5405911at2"/>
<dbReference type="PROSITE" id="PS51186">
    <property type="entry name" value="GNAT"/>
    <property type="match status" value="1"/>
</dbReference>
<name>A0A4V5MYJ3_9ACTN</name>
<dbReference type="SUPFAM" id="SSF55729">
    <property type="entry name" value="Acyl-CoA N-acyltransferases (Nat)"/>
    <property type="match status" value="1"/>
</dbReference>
<dbReference type="EMBL" id="SUMC01000052">
    <property type="protein sequence ID" value="TKA04529.1"/>
    <property type="molecule type" value="Genomic_DNA"/>
</dbReference>
<dbReference type="PANTHER" id="PTHR31435:SF10">
    <property type="entry name" value="BSR4717 PROTEIN"/>
    <property type="match status" value="1"/>
</dbReference>
<accession>A0A4V5MYJ3</accession>
<dbReference type="AlphaFoldDB" id="A0A4V5MYJ3"/>
<evidence type="ECO:0000259" key="2">
    <source>
        <dbReference type="PROSITE" id="PS51729"/>
    </source>
</evidence>
<proteinExistence type="predicted"/>
<evidence type="ECO:0000313" key="3">
    <source>
        <dbReference type="EMBL" id="TKA04529.1"/>
    </source>
</evidence>
<dbReference type="Proteomes" id="UP000305778">
    <property type="component" value="Unassembled WGS sequence"/>
</dbReference>
<dbReference type="GO" id="GO:0016747">
    <property type="term" value="F:acyltransferase activity, transferring groups other than amino-acyl groups"/>
    <property type="evidence" value="ECO:0007669"/>
    <property type="project" value="InterPro"/>
</dbReference>
<dbReference type="Pfam" id="PF14542">
    <property type="entry name" value="Acetyltransf_CG"/>
    <property type="match status" value="1"/>
</dbReference>
<dbReference type="InterPro" id="IPR016181">
    <property type="entry name" value="Acyl_CoA_acyltransferase"/>
</dbReference>
<keyword evidence="4" id="KW-1185">Reference proteome</keyword>
<dbReference type="PANTHER" id="PTHR31435">
    <property type="entry name" value="PROTEIN NATD1"/>
    <property type="match status" value="1"/>
</dbReference>
<comment type="caution">
    <text evidence="3">The sequence shown here is derived from an EMBL/GenBank/DDBJ whole genome shotgun (WGS) entry which is preliminary data.</text>
</comment>
<protein>
    <submittedName>
        <fullName evidence="3">N-acetyltransferase</fullName>
    </submittedName>
</protein>
<sequence length="101" mass="11172">MTTTIVTDVPNARRYEAKVDGHLAGLAVYLRTPDMVAFIHTEVEPEYEGKGIGSALARRGLDDARASGRKVLAACPFFAGWIAHHPDYQDLEYQPRSRVAD</sequence>
<dbReference type="CDD" id="cd04301">
    <property type="entry name" value="NAT_SF"/>
    <property type="match status" value="1"/>
</dbReference>
<dbReference type="RefSeq" id="WP_136728362.1">
    <property type="nucleotide sequence ID" value="NZ_JAOPYF010000237.1"/>
</dbReference>
<dbReference type="InterPro" id="IPR031165">
    <property type="entry name" value="GNAT_YJDJ"/>
</dbReference>
<feature type="domain" description="N-acetyltransferase" evidence="1">
    <location>
        <begin position="1"/>
        <end position="101"/>
    </location>
</feature>